<dbReference type="EMBL" id="JABSTQ010010384">
    <property type="protein sequence ID" value="KAG0421317.1"/>
    <property type="molecule type" value="Genomic_DNA"/>
</dbReference>
<sequence>MAAHDRPRLRRTWGRYFRTVWPEKRRKNFQPFHSGEKGRPAELYDGKQGPAASQQAKVERLPPSRNDGGNQIPGLPPSLTDGAADGPTANLDAFWTVIPGSAGIIHFSIATAPTVVLPVSSINAFVNKGHEASRLLFEGERVLEAGHVFSCSIKKLDKDCYTFIGFVPQISALTSYPYELETTLNGRNAGDISCFCKPG</sequence>
<protein>
    <submittedName>
        <fullName evidence="1">Uncharacterized protein</fullName>
    </submittedName>
</protein>
<accession>A0AC60PLS0</accession>
<dbReference type="Proteomes" id="UP000805193">
    <property type="component" value="Unassembled WGS sequence"/>
</dbReference>
<reference evidence="1 2" key="1">
    <citation type="journal article" date="2020" name="Cell">
        <title>Large-Scale Comparative Analyses of Tick Genomes Elucidate Their Genetic Diversity and Vector Capacities.</title>
        <authorList>
            <consortium name="Tick Genome and Microbiome Consortium (TIGMIC)"/>
            <person name="Jia N."/>
            <person name="Wang J."/>
            <person name="Shi W."/>
            <person name="Du L."/>
            <person name="Sun Y."/>
            <person name="Zhan W."/>
            <person name="Jiang J.F."/>
            <person name="Wang Q."/>
            <person name="Zhang B."/>
            <person name="Ji P."/>
            <person name="Bell-Sakyi L."/>
            <person name="Cui X.M."/>
            <person name="Yuan T.T."/>
            <person name="Jiang B.G."/>
            <person name="Yang W.F."/>
            <person name="Lam T.T."/>
            <person name="Chang Q.C."/>
            <person name="Ding S.J."/>
            <person name="Wang X.J."/>
            <person name="Zhu J.G."/>
            <person name="Ruan X.D."/>
            <person name="Zhao L."/>
            <person name="Wei J.T."/>
            <person name="Ye R.Z."/>
            <person name="Que T.C."/>
            <person name="Du C.H."/>
            <person name="Zhou Y.H."/>
            <person name="Cheng J.X."/>
            <person name="Dai P.F."/>
            <person name="Guo W.B."/>
            <person name="Han X.H."/>
            <person name="Huang E.J."/>
            <person name="Li L.F."/>
            <person name="Wei W."/>
            <person name="Gao Y.C."/>
            <person name="Liu J.Z."/>
            <person name="Shao H.Z."/>
            <person name="Wang X."/>
            <person name="Wang C.C."/>
            <person name="Yang T.C."/>
            <person name="Huo Q.B."/>
            <person name="Li W."/>
            <person name="Chen H.Y."/>
            <person name="Chen S.E."/>
            <person name="Zhou L.G."/>
            <person name="Ni X.B."/>
            <person name="Tian J.H."/>
            <person name="Sheng Y."/>
            <person name="Liu T."/>
            <person name="Pan Y.S."/>
            <person name="Xia L.Y."/>
            <person name="Li J."/>
            <person name="Zhao F."/>
            <person name="Cao W.C."/>
        </authorList>
    </citation>
    <scope>NUCLEOTIDE SEQUENCE [LARGE SCALE GENOMIC DNA]</scope>
    <source>
        <strain evidence="1">Iper-2018</strain>
    </source>
</reference>
<proteinExistence type="predicted"/>
<evidence type="ECO:0000313" key="2">
    <source>
        <dbReference type="Proteomes" id="UP000805193"/>
    </source>
</evidence>
<organism evidence="1 2">
    <name type="scientific">Ixodes persulcatus</name>
    <name type="common">Taiga tick</name>
    <dbReference type="NCBI Taxonomy" id="34615"/>
    <lineage>
        <taxon>Eukaryota</taxon>
        <taxon>Metazoa</taxon>
        <taxon>Ecdysozoa</taxon>
        <taxon>Arthropoda</taxon>
        <taxon>Chelicerata</taxon>
        <taxon>Arachnida</taxon>
        <taxon>Acari</taxon>
        <taxon>Parasitiformes</taxon>
        <taxon>Ixodida</taxon>
        <taxon>Ixodoidea</taxon>
        <taxon>Ixodidae</taxon>
        <taxon>Ixodinae</taxon>
        <taxon>Ixodes</taxon>
    </lineage>
</organism>
<evidence type="ECO:0000313" key="1">
    <source>
        <dbReference type="EMBL" id="KAG0421317.1"/>
    </source>
</evidence>
<keyword evidence="2" id="KW-1185">Reference proteome</keyword>
<gene>
    <name evidence="1" type="ORF">HPB47_002783</name>
</gene>
<comment type="caution">
    <text evidence="1">The sequence shown here is derived from an EMBL/GenBank/DDBJ whole genome shotgun (WGS) entry which is preliminary data.</text>
</comment>
<name>A0AC60PLS0_IXOPE</name>